<evidence type="ECO:0000313" key="2">
    <source>
        <dbReference type="EMBL" id="SHH38652.1"/>
    </source>
</evidence>
<proteinExistence type="predicted"/>
<dbReference type="OrthoDB" id="7685535at2"/>
<evidence type="ECO:0000313" key="3">
    <source>
        <dbReference type="Proteomes" id="UP000184074"/>
    </source>
</evidence>
<organism evidence="2 3">
    <name type="scientific">Cognatiyoonia sediminum</name>
    <dbReference type="NCBI Taxonomy" id="1508389"/>
    <lineage>
        <taxon>Bacteria</taxon>
        <taxon>Pseudomonadati</taxon>
        <taxon>Pseudomonadota</taxon>
        <taxon>Alphaproteobacteria</taxon>
        <taxon>Rhodobacterales</taxon>
        <taxon>Paracoccaceae</taxon>
        <taxon>Cognatiyoonia</taxon>
    </lineage>
</organism>
<name>A0A1M5SJ83_9RHOB</name>
<dbReference type="AlphaFoldDB" id="A0A1M5SJ83"/>
<gene>
    <name evidence="2" type="ORF">SAMN05444003_3005</name>
</gene>
<dbReference type="RefSeq" id="WP_072902446.1">
    <property type="nucleotide sequence ID" value="NZ_FQXB01000006.1"/>
</dbReference>
<feature type="domain" description="Hedgehog/Intein (Hint)" evidence="1">
    <location>
        <begin position="30"/>
        <end position="154"/>
    </location>
</feature>
<sequence length="177" mass="19054">MDSASLTLDTAVESSILQIGDRHSVPHVGLLSGQKVITTAGQIPVEAVESGTRLLTFDGGYQPVTDVRRERLPLGASVMVVPKGVFGNQGEILMLPEQDVIFDLDMSAEAFVDPFAMIRASDLSGHWGIKPRVVLEPLLSTQILFAQDEVLRTSVAAMFHCPQAVGAEVMLDQRQAA</sequence>
<dbReference type="Proteomes" id="UP000184074">
    <property type="component" value="Unassembled WGS sequence"/>
</dbReference>
<dbReference type="Pfam" id="PF13403">
    <property type="entry name" value="Hint_2"/>
    <property type="match status" value="1"/>
</dbReference>
<reference evidence="2 3" key="1">
    <citation type="submission" date="2016-11" db="EMBL/GenBank/DDBJ databases">
        <authorList>
            <person name="Jaros S."/>
            <person name="Januszkiewicz K."/>
            <person name="Wedrychowicz H."/>
        </authorList>
    </citation>
    <scope>NUCLEOTIDE SEQUENCE [LARGE SCALE GENOMIC DNA]</scope>
    <source>
        <strain evidence="2 3">DSM 28715</strain>
    </source>
</reference>
<dbReference type="STRING" id="1508389.SAMN05444003_3005"/>
<accession>A0A1M5SJ83</accession>
<keyword evidence="3" id="KW-1185">Reference proteome</keyword>
<dbReference type="EMBL" id="FQXB01000006">
    <property type="protein sequence ID" value="SHH38652.1"/>
    <property type="molecule type" value="Genomic_DNA"/>
</dbReference>
<evidence type="ECO:0000259" key="1">
    <source>
        <dbReference type="Pfam" id="PF13403"/>
    </source>
</evidence>
<protein>
    <submittedName>
        <fullName evidence="2">Hint domain-containing protein</fullName>
    </submittedName>
</protein>
<dbReference type="InterPro" id="IPR028992">
    <property type="entry name" value="Hedgehog/Intein_dom"/>
</dbReference>